<dbReference type="Gene3D" id="1.10.10.60">
    <property type="entry name" value="Homeodomain-like"/>
    <property type="match status" value="1"/>
</dbReference>
<evidence type="ECO:0000313" key="5">
    <source>
        <dbReference type="EMBL" id="CAG18891.1"/>
    </source>
</evidence>
<dbReference type="PROSITE" id="PS01124">
    <property type="entry name" value="HTH_ARAC_FAMILY_2"/>
    <property type="match status" value="1"/>
</dbReference>
<dbReference type="SUPFAM" id="SSF46689">
    <property type="entry name" value="Homeodomain-like"/>
    <property type="match status" value="1"/>
</dbReference>
<organism evidence="5 6">
    <name type="scientific">Photobacterium profundum (strain SS9)</name>
    <dbReference type="NCBI Taxonomy" id="298386"/>
    <lineage>
        <taxon>Bacteria</taxon>
        <taxon>Pseudomonadati</taxon>
        <taxon>Pseudomonadota</taxon>
        <taxon>Gammaproteobacteria</taxon>
        <taxon>Vibrionales</taxon>
        <taxon>Vibrionaceae</taxon>
        <taxon>Photobacterium</taxon>
    </lineage>
</organism>
<dbReference type="SUPFAM" id="SSF53822">
    <property type="entry name" value="Periplasmic binding protein-like I"/>
    <property type="match status" value="1"/>
</dbReference>
<reference evidence="6" key="1">
    <citation type="journal article" date="2005" name="Science">
        <title>Life at depth: Photobacterium profundum genome sequence and expression analysis.</title>
        <authorList>
            <person name="Vezzi A."/>
            <person name="Campanaro S."/>
            <person name="D'Angelo M."/>
            <person name="Simonato F."/>
            <person name="Vitulo N."/>
            <person name="Lauro F.M."/>
            <person name="Cestaro A."/>
            <person name="Malacrida G."/>
            <person name="Simionati B."/>
            <person name="Cannata N."/>
            <person name="Romualdi C."/>
            <person name="Bartlett D.H."/>
            <person name="Valle G."/>
        </authorList>
    </citation>
    <scope>NUCLEOTIDE SEQUENCE [LARGE SCALE GENOMIC DNA]</scope>
    <source>
        <strain evidence="6">ATCC BAA-1253 / SS9</strain>
    </source>
</reference>
<keyword evidence="6" id="KW-1185">Reference proteome</keyword>
<dbReference type="Pfam" id="PF13377">
    <property type="entry name" value="Peripla_BP_3"/>
    <property type="match status" value="1"/>
</dbReference>
<evidence type="ECO:0000256" key="2">
    <source>
        <dbReference type="ARBA" id="ARBA00023125"/>
    </source>
</evidence>
<dbReference type="PANTHER" id="PTHR43280">
    <property type="entry name" value="ARAC-FAMILY TRANSCRIPTIONAL REGULATOR"/>
    <property type="match status" value="1"/>
</dbReference>
<accession>Q6LUY4</accession>
<dbReference type="Pfam" id="PF12833">
    <property type="entry name" value="HTH_18"/>
    <property type="match status" value="1"/>
</dbReference>
<protein>
    <recommendedName>
        <fullName evidence="4">HTH araC/xylS-type domain-containing protein</fullName>
    </recommendedName>
</protein>
<evidence type="ECO:0000259" key="4">
    <source>
        <dbReference type="PROSITE" id="PS01124"/>
    </source>
</evidence>
<sequence length="367" mass="41973">MLDSMIYFDRQVLKGIKAKLDEANVNVSLHLESGTLLEELTREHWDYVIADYDKPHFQQIVQTCGAKSVVYSNHQRDDFSEKMSSVVMDNTCLASAALRRFLDAKYTHVGFYTNEQDALQPWGQEREEAFQLLTMQAGIHFVHDVHQAMAARQFPFGVYCSSDRSARKLAQYCQCNAIAVPKDVAIIGTDSDDTERMLSPLPLSSLDVNPYELGRFCVETLIKTIRFKRTLRLRYAPETLYEAATTTHCNHVDDIVSRATLFIRNNFHLNINIKQVTDYCRTSRKTLDTRFLAAQGITAHQYLTEVRVARAKYLLAHSQNKLDSIALQCGYPNQSYLTQVFGKQLGVSPSQYRQASIMHFLSKMDKQ</sequence>
<dbReference type="InterPro" id="IPR009057">
    <property type="entry name" value="Homeodomain-like_sf"/>
</dbReference>
<gene>
    <name evidence="5" type="ordered locus">PBPRA0460</name>
</gene>
<dbReference type="eggNOG" id="COG4977">
    <property type="taxonomic scope" value="Bacteria"/>
</dbReference>
<dbReference type="STRING" id="298386.PBPRA0460"/>
<evidence type="ECO:0000256" key="1">
    <source>
        <dbReference type="ARBA" id="ARBA00023015"/>
    </source>
</evidence>
<dbReference type="GO" id="GO:0043565">
    <property type="term" value="F:sequence-specific DNA binding"/>
    <property type="evidence" value="ECO:0007669"/>
    <property type="project" value="InterPro"/>
</dbReference>
<dbReference type="HOGENOM" id="CLU_042405_1_0_6"/>
<dbReference type="InterPro" id="IPR046335">
    <property type="entry name" value="LacI/GalR-like_sensor"/>
</dbReference>
<dbReference type="PANTHER" id="PTHR43280:SF28">
    <property type="entry name" value="HTH-TYPE TRANSCRIPTIONAL ACTIVATOR RHAS"/>
    <property type="match status" value="1"/>
</dbReference>
<dbReference type="Gene3D" id="3.40.50.2300">
    <property type="match status" value="2"/>
</dbReference>
<keyword evidence="1" id="KW-0805">Transcription regulation</keyword>
<dbReference type="KEGG" id="ppr:PBPRA0460"/>
<dbReference type="SMART" id="SM00342">
    <property type="entry name" value="HTH_ARAC"/>
    <property type="match status" value="1"/>
</dbReference>
<keyword evidence="2" id="KW-0238">DNA-binding</keyword>
<dbReference type="InterPro" id="IPR018062">
    <property type="entry name" value="HTH_AraC-typ_CS"/>
</dbReference>
<dbReference type="PROSITE" id="PS00041">
    <property type="entry name" value="HTH_ARAC_FAMILY_1"/>
    <property type="match status" value="1"/>
</dbReference>
<dbReference type="InterPro" id="IPR018060">
    <property type="entry name" value="HTH_AraC"/>
</dbReference>
<dbReference type="EMBL" id="CR378664">
    <property type="protein sequence ID" value="CAG18891.1"/>
    <property type="molecule type" value="Genomic_DNA"/>
</dbReference>
<feature type="domain" description="HTH araC/xylS-type" evidence="4">
    <location>
        <begin position="257"/>
        <end position="355"/>
    </location>
</feature>
<dbReference type="GO" id="GO:0003700">
    <property type="term" value="F:DNA-binding transcription factor activity"/>
    <property type="evidence" value="ECO:0007669"/>
    <property type="project" value="InterPro"/>
</dbReference>
<proteinExistence type="predicted"/>
<evidence type="ECO:0000313" key="6">
    <source>
        <dbReference type="Proteomes" id="UP000000593"/>
    </source>
</evidence>
<name>Q6LUY4_PHOPR</name>
<dbReference type="Proteomes" id="UP000000593">
    <property type="component" value="Chromosome 1"/>
</dbReference>
<keyword evidence="3" id="KW-0804">Transcription</keyword>
<dbReference type="InterPro" id="IPR028082">
    <property type="entry name" value="Peripla_BP_I"/>
</dbReference>
<dbReference type="eggNOG" id="COG1609">
    <property type="taxonomic scope" value="Bacteria"/>
</dbReference>
<evidence type="ECO:0000256" key="3">
    <source>
        <dbReference type="ARBA" id="ARBA00023163"/>
    </source>
</evidence>
<dbReference type="AlphaFoldDB" id="Q6LUY4"/>